<protein>
    <submittedName>
        <fullName evidence="1">Uncharacterized protein</fullName>
    </submittedName>
</protein>
<gene>
    <name evidence="1" type="ORF">V6N12_053405</name>
</gene>
<sequence length="110" mass="12027">MTIHEVLLSARPSTITKELAKSKQKRNPDCHGLQIFGASLGFNTHVLLRPPNTYGGHRMLLAQHGVTVTIVSTPLNAIRIRAIIDNGIDFGSRANPASIPMHRGRLARTL</sequence>
<keyword evidence="2" id="KW-1185">Reference proteome</keyword>
<dbReference type="Proteomes" id="UP001472677">
    <property type="component" value="Unassembled WGS sequence"/>
</dbReference>
<dbReference type="EMBL" id="JBBPBM010000034">
    <property type="protein sequence ID" value="KAK8531948.1"/>
    <property type="molecule type" value="Genomic_DNA"/>
</dbReference>
<organism evidence="1 2">
    <name type="scientific">Hibiscus sabdariffa</name>
    <name type="common">roselle</name>
    <dbReference type="NCBI Taxonomy" id="183260"/>
    <lineage>
        <taxon>Eukaryota</taxon>
        <taxon>Viridiplantae</taxon>
        <taxon>Streptophyta</taxon>
        <taxon>Embryophyta</taxon>
        <taxon>Tracheophyta</taxon>
        <taxon>Spermatophyta</taxon>
        <taxon>Magnoliopsida</taxon>
        <taxon>eudicotyledons</taxon>
        <taxon>Gunneridae</taxon>
        <taxon>Pentapetalae</taxon>
        <taxon>rosids</taxon>
        <taxon>malvids</taxon>
        <taxon>Malvales</taxon>
        <taxon>Malvaceae</taxon>
        <taxon>Malvoideae</taxon>
        <taxon>Hibiscus</taxon>
    </lineage>
</organism>
<accession>A0ABR2D7G3</accession>
<reference evidence="1 2" key="1">
    <citation type="journal article" date="2024" name="G3 (Bethesda)">
        <title>Genome assembly of Hibiscus sabdariffa L. provides insights into metabolisms of medicinal natural products.</title>
        <authorList>
            <person name="Kim T."/>
        </authorList>
    </citation>
    <scope>NUCLEOTIDE SEQUENCE [LARGE SCALE GENOMIC DNA]</scope>
    <source>
        <strain evidence="1">TK-2024</strain>
        <tissue evidence="1">Old leaves</tissue>
    </source>
</reference>
<evidence type="ECO:0000313" key="2">
    <source>
        <dbReference type="Proteomes" id="UP001472677"/>
    </source>
</evidence>
<evidence type="ECO:0000313" key="1">
    <source>
        <dbReference type="EMBL" id="KAK8531948.1"/>
    </source>
</evidence>
<proteinExistence type="predicted"/>
<comment type="caution">
    <text evidence="1">The sequence shown here is derived from an EMBL/GenBank/DDBJ whole genome shotgun (WGS) entry which is preliminary data.</text>
</comment>
<name>A0ABR2D7G3_9ROSI</name>